<dbReference type="InterPro" id="IPR041451">
    <property type="entry name" value="RecD2_SH13"/>
</dbReference>
<keyword evidence="3" id="KW-0378">Hydrolase</keyword>
<dbReference type="GO" id="GO:0006281">
    <property type="term" value="P:DNA repair"/>
    <property type="evidence" value="ECO:0007669"/>
    <property type="project" value="InterPro"/>
</dbReference>
<dbReference type="GO" id="GO:0016887">
    <property type="term" value="F:ATP hydrolysis activity"/>
    <property type="evidence" value="ECO:0007669"/>
    <property type="project" value="RHEA"/>
</dbReference>
<name>A0A1Y0IKU8_9BACL</name>
<dbReference type="GO" id="GO:0009338">
    <property type="term" value="C:exodeoxyribonuclease V complex"/>
    <property type="evidence" value="ECO:0007669"/>
    <property type="project" value="TreeGrafter"/>
</dbReference>
<dbReference type="InterPro" id="IPR050534">
    <property type="entry name" value="Coronavir_polyprotein_1ab"/>
</dbReference>
<dbReference type="Gene3D" id="1.10.150.20">
    <property type="entry name" value="5' to 3' exonuclease, C-terminal subdomain"/>
    <property type="match status" value="1"/>
</dbReference>
<dbReference type="InterPro" id="IPR027417">
    <property type="entry name" value="P-loop_NTPase"/>
</dbReference>
<comment type="similarity">
    <text evidence="3">Belongs to the RecD family. RecD2 subfamily.</text>
</comment>
<dbReference type="GO" id="GO:0005524">
    <property type="term" value="F:ATP binding"/>
    <property type="evidence" value="ECO:0007669"/>
    <property type="project" value="UniProtKB-UniRule"/>
</dbReference>
<keyword evidence="1 3" id="KW-0547">Nucleotide-binding</keyword>
<evidence type="ECO:0000313" key="7">
    <source>
        <dbReference type="Proteomes" id="UP000195437"/>
    </source>
</evidence>
<dbReference type="EC" id="5.6.2.3" evidence="3"/>
<dbReference type="InterPro" id="IPR003583">
    <property type="entry name" value="Hlx-hairpin-Hlx_DNA-bd_motif"/>
</dbReference>
<evidence type="ECO:0000256" key="2">
    <source>
        <dbReference type="ARBA" id="ARBA00022840"/>
    </source>
</evidence>
<dbReference type="Pfam" id="PF14490">
    <property type="entry name" value="HHH_RecD2"/>
    <property type="match status" value="1"/>
</dbReference>
<evidence type="ECO:0000259" key="4">
    <source>
        <dbReference type="SMART" id="SM00278"/>
    </source>
</evidence>
<dbReference type="SUPFAM" id="SSF47781">
    <property type="entry name" value="RuvA domain 2-like"/>
    <property type="match status" value="1"/>
</dbReference>
<dbReference type="GO" id="GO:0003677">
    <property type="term" value="F:DNA binding"/>
    <property type="evidence" value="ECO:0007669"/>
    <property type="project" value="UniProtKB-UniRule"/>
</dbReference>
<dbReference type="GO" id="GO:0006310">
    <property type="term" value="P:DNA recombination"/>
    <property type="evidence" value="ECO:0007669"/>
    <property type="project" value="InterPro"/>
</dbReference>
<feature type="domain" description="Helix-hairpin-helix DNA-binding motif class 1" evidence="4">
    <location>
        <begin position="89"/>
        <end position="110"/>
    </location>
</feature>
<evidence type="ECO:0000259" key="5">
    <source>
        <dbReference type="SMART" id="SM00382"/>
    </source>
</evidence>
<dbReference type="Pfam" id="PF23139">
    <property type="entry name" value="OB_YrrC"/>
    <property type="match status" value="1"/>
</dbReference>
<dbReference type="EMBL" id="CP021434">
    <property type="protein sequence ID" value="ARU60446.1"/>
    <property type="molecule type" value="Genomic_DNA"/>
</dbReference>
<dbReference type="HAMAP" id="MF_01488">
    <property type="entry name" value="RecD2"/>
    <property type="match status" value="1"/>
</dbReference>
<dbReference type="PANTHER" id="PTHR43788:SF6">
    <property type="entry name" value="DNA HELICASE B"/>
    <property type="match status" value="1"/>
</dbReference>
<keyword evidence="2 3" id="KW-0067">ATP-binding</keyword>
<dbReference type="NCBIfam" id="TIGR01448">
    <property type="entry name" value="recD_rel"/>
    <property type="match status" value="1"/>
</dbReference>
<comment type="function">
    <text evidence="3">DNA-dependent ATPase and ATP-dependent 5'-3' DNA helicase. Has no activity on blunt DNA or DNA with 3'-overhangs, requires at least 10 bases of 5'-ssDNA for helicase activity.</text>
</comment>
<dbReference type="GO" id="GO:0043139">
    <property type="term" value="F:5'-3' DNA helicase activity"/>
    <property type="evidence" value="ECO:0007669"/>
    <property type="project" value="UniProtKB-UniRule"/>
</dbReference>
<organism evidence="6 7">
    <name type="scientific">Tumebacillus avium</name>
    <dbReference type="NCBI Taxonomy" id="1903704"/>
    <lineage>
        <taxon>Bacteria</taxon>
        <taxon>Bacillati</taxon>
        <taxon>Bacillota</taxon>
        <taxon>Bacilli</taxon>
        <taxon>Bacillales</taxon>
        <taxon>Alicyclobacillaceae</taxon>
        <taxon>Tumebacillus</taxon>
    </lineage>
</organism>
<dbReference type="Proteomes" id="UP000195437">
    <property type="component" value="Chromosome"/>
</dbReference>
<keyword evidence="7" id="KW-1185">Reference proteome</keyword>
<dbReference type="InterPro" id="IPR055446">
    <property type="entry name" value="RecD2_N_OB"/>
</dbReference>
<keyword evidence="3" id="KW-0413">Isomerase</keyword>
<dbReference type="InterPro" id="IPR029493">
    <property type="entry name" value="RecD2-like_HHH"/>
</dbReference>
<dbReference type="Pfam" id="PF18335">
    <property type="entry name" value="SH3_13"/>
    <property type="match status" value="1"/>
</dbReference>
<reference evidence="7" key="1">
    <citation type="submission" date="2017-05" db="EMBL/GenBank/DDBJ databases">
        <authorList>
            <person name="Sung H."/>
        </authorList>
    </citation>
    <scope>NUCLEOTIDE SEQUENCE [LARGE SCALE GENOMIC DNA]</scope>
    <source>
        <strain evidence="7">AR23208</strain>
    </source>
</reference>
<sequence>MGLLPNERVTLEGVLKKITFHNDDNGYTVATLQTGKKDSAVIVGTLIGPQEGDNIRVTGTWSRHEKWGLQLLFDEFERVLPVTPDAILKFLSSGMIKGLGPKTAKKLVEEFGTATLQVIETEPERLLEIEGIGQKKAEGIAQGLREQMGVQSVMVYLSSRGITPSIAAKIYKRYGNEALDVLRSNPYRLVDEVHGIGFKTADKLALQLGLPPESPGRLRAALKHVLRQGADEGHVFLPERELFAKAEALLGSATRDALPAMLQALAEERSGGVIVEKADSAGAQRLVYLTGFYFAELKSAEKIRTLMNGAVQIAMEEGEVQDEERLITEIEAEQGMELAPLQRQAVAAVLRERLVIITGGPGTGKTTTVKAMIAALERQGVTPTLAAPTGRAAKRMTESTGVEAKTLHRLLEYAMVEGEGLRFQRDEENPLEGAVFIIDEASMIDQLLFFQLLRALPSGARLVLCGDIDQLPSVGAGRVLQDLIESGEVTVVRLETIFRQAQESLIVKNAHRINHGLLPEVAKDGDFFFIEEGRPDALLSLVLDLAARRLPGFIKGDPVEDIQVLVPMRRGSVGVEALNEALQTALNPAGAEKPELTHSGRILRVGDKVMQTKNNYTKEVFNGDVGRVAALDAEEGELTVVYPDDKEPRHITYALTELDELSLAYAVTVHKSQGSEYPCVILPVVMQHRVMLQRNLIYTGVTRAKKLVVLVGTKPALQTAVRSQDGQRRYTRLAERIREREAK</sequence>
<dbReference type="AlphaFoldDB" id="A0A1Y0IKU8"/>
<evidence type="ECO:0000256" key="1">
    <source>
        <dbReference type="ARBA" id="ARBA00022741"/>
    </source>
</evidence>
<dbReference type="Pfam" id="PF13538">
    <property type="entry name" value="UvrD_C_2"/>
    <property type="match status" value="1"/>
</dbReference>
<dbReference type="Pfam" id="PF13245">
    <property type="entry name" value="AAA_19"/>
    <property type="match status" value="1"/>
</dbReference>
<proteinExistence type="inferred from homology"/>
<gene>
    <name evidence="3" type="primary">recD2</name>
    <name evidence="6" type="ORF">CBW65_04695</name>
</gene>
<dbReference type="InterPro" id="IPR010994">
    <property type="entry name" value="RuvA_2-like"/>
</dbReference>
<dbReference type="CDD" id="cd17933">
    <property type="entry name" value="DEXSc_RecD-like"/>
    <property type="match status" value="1"/>
</dbReference>
<accession>A0A1Y0IKU8</accession>
<dbReference type="RefSeq" id="WP_087455838.1">
    <property type="nucleotide sequence ID" value="NZ_CP021434.1"/>
</dbReference>
<comment type="catalytic activity">
    <reaction evidence="3">
        <text>ATP + H2O = ADP + phosphate + H(+)</text>
        <dbReference type="Rhea" id="RHEA:13065"/>
        <dbReference type="ChEBI" id="CHEBI:15377"/>
        <dbReference type="ChEBI" id="CHEBI:15378"/>
        <dbReference type="ChEBI" id="CHEBI:30616"/>
        <dbReference type="ChEBI" id="CHEBI:43474"/>
        <dbReference type="ChEBI" id="CHEBI:456216"/>
        <dbReference type="EC" id="5.6.2.3"/>
    </reaction>
</comment>
<feature type="domain" description="AAA+ ATPase" evidence="5">
    <location>
        <begin position="351"/>
        <end position="496"/>
    </location>
</feature>
<feature type="domain" description="Helix-hairpin-helix DNA-binding motif class 1" evidence="4">
    <location>
        <begin position="188"/>
        <end position="207"/>
    </location>
</feature>
<feature type="binding site" evidence="3">
    <location>
        <begin position="362"/>
        <end position="366"/>
    </location>
    <ligand>
        <name>ATP</name>
        <dbReference type="ChEBI" id="CHEBI:30616"/>
    </ligand>
</feature>
<dbReference type="Gene3D" id="1.10.10.2220">
    <property type="match status" value="1"/>
</dbReference>
<keyword evidence="3" id="KW-0347">Helicase</keyword>
<protein>
    <recommendedName>
        <fullName evidence="3">ATP-dependent RecD2 DNA helicase</fullName>
        <ecNumber evidence="3">5.6.2.3</ecNumber>
    </recommendedName>
    <alternativeName>
        <fullName evidence="3">DNA 5'-3' helicase subunit RecD2</fullName>
    </alternativeName>
</protein>
<dbReference type="OrthoDB" id="9803432at2"/>
<keyword evidence="3" id="KW-0238">DNA-binding</keyword>
<dbReference type="GO" id="GO:0017116">
    <property type="term" value="F:single-stranded DNA helicase activity"/>
    <property type="evidence" value="ECO:0007669"/>
    <property type="project" value="TreeGrafter"/>
</dbReference>
<dbReference type="SMART" id="SM00278">
    <property type="entry name" value="HhH1"/>
    <property type="match status" value="3"/>
</dbReference>
<feature type="domain" description="Helix-hairpin-helix DNA-binding motif class 1" evidence="4">
    <location>
        <begin position="124"/>
        <end position="143"/>
    </location>
</feature>
<dbReference type="SUPFAM" id="SSF52540">
    <property type="entry name" value="P-loop containing nucleoside triphosphate hydrolases"/>
    <property type="match status" value="2"/>
</dbReference>
<dbReference type="CDD" id="cd18809">
    <property type="entry name" value="SF1_C_RecD"/>
    <property type="match status" value="1"/>
</dbReference>
<dbReference type="Gene3D" id="3.40.50.300">
    <property type="entry name" value="P-loop containing nucleotide triphosphate hydrolases"/>
    <property type="match status" value="2"/>
</dbReference>
<dbReference type="Gene3D" id="2.30.30.940">
    <property type="match status" value="1"/>
</dbReference>
<evidence type="ECO:0000256" key="3">
    <source>
        <dbReference type="HAMAP-Rule" id="MF_01488"/>
    </source>
</evidence>
<dbReference type="InterPro" id="IPR003593">
    <property type="entry name" value="AAA+_ATPase"/>
</dbReference>
<evidence type="ECO:0000313" key="6">
    <source>
        <dbReference type="EMBL" id="ARU60446.1"/>
    </source>
</evidence>
<dbReference type="InterPro" id="IPR006345">
    <property type="entry name" value="RecD2"/>
</dbReference>
<dbReference type="SMART" id="SM00382">
    <property type="entry name" value="AAA"/>
    <property type="match status" value="1"/>
</dbReference>
<dbReference type="PANTHER" id="PTHR43788">
    <property type="entry name" value="DNA2/NAM7 HELICASE FAMILY MEMBER"/>
    <property type="match status" value="1"/>
</dbReference>
<dbReference type="KEGG" id="tum:CBW65_04695"/>
<dbReference type="InterPro" id="IPR027785">
    <property type="entry name" value="UvrD-like_helicase_C"/>
</dbReference>